<dbReference type="OrthoDB" id="7856237at2"/>
<keyword evidence="2" id="KW-1185">Reference proteome</keyword>
<evidence type="ECO:0000313" key="1">
    <source>
        <dbReference type="EMBL" id="SHL74844.1"/>
    </source>
</evidence>
<reference evidence="1 2" key="1">
    <citation type="submission" date="2016-11" db="EMBL/GenBank/DDBJ databases">
        <authorList>
            <person name="Jaros S."/>
            <person name="Januszkiewicz K."/>
            <person name="Wedrychowicz H."/>
        </authorList>
    </citation>
    <scope>NUCLEOTIDE SEQUENCE [LARGE SCALE GENOMIC DNA]</scope>
    <source>
        <strain evidence="1 2">DSM 22153</strain>
    </source>
</reference>
<dbReference type="EMBL" id="FRBW01000001">
    <property type="protein sequence ID" value="SHL74844.1"/>
    <property type="molecule type" value="Genomic_DNA"/>
</dbReference>
<dbReference type="STRING" id="735517.SAMN05444272_1381"/>
<protein>
    <submittedName>
        <fullName evidence="1">ERF superfamily protein</fullName>
    </submittedName>
</protein>
<dbReference type="AlphaFoldDB" id="A0A1M7D5V5"/>
<dbReference type="Proteomes" id="UP000186002">
    <property type="component" value="Unassembled WGS sequence"/>
</dbReference>
<sequence>MSAVQKLEAPAPFEGVAHAQSAQAMALVDLIQKAASNPEIDLDRMERLFEMRERVLAQEAKRSFFTAMKAAQAEMPVVLKNASNDHTRSRYATYDQVSKAMQPVISKHGFSLTFSTEPSQIPGHLRVICECAHEDGHSKIEAADLPYDAAGAQGKANKTGVQAYGSTVSYARRYLKCMIFDVAVGEDDTDGNPADMLDAHQIRQIKEALAAPGQNADDFLAFMAVEAVEDIPASKFKFALDAIKAKGRAQ</sequence>
<accession>A0A1M7D5V5</accession>
<organism evidence="1 2">
    <name type="scientific">Roseibium suaedae</name>
    <dbReference type="NCBI Taxonomy" id="735517"/>
    <lineage>
        <taxon>Bacteria</taxon>
        <taxon>Pseudomonadati</taxon>
        <taxon>Pseudomonadota</taxon>
        <taxon>Alphaproteobacteria</taxon>
        <taxon>Hyphomicrobiales</taxon>
        <taxon>Stappiaceae</taxon>
        <taxon>Roseibium</taxon>
    </lineage>
</organism>
<evidence type="ECO:0000313" key="2">
    <source>
        <dbReference type="Proteomes" id="UP000186002"/>
    </source>
</evidence>
<proteinExistence type="predicted"/>
<dbReference type="InterPro" id="IPR007499">
    <property type="entry name" value="ERF_bacteria_virus"/>
</dbReference>
<gene>
    <name evidence="1" type="ORF">SAMN05444272_1381</name>
</gene>
<name>A0A1M7D5V5_9HYPH</name>
<dbReference type="Pfam" id="PF04404">
    <property type="entry name" value="ERF"/>
    <property type="match status" value="1"/>
</dbReference>
<dbReference type="RefSeq" id="WP_073010440.1">
    <property type="nucleotide sequence ID" value="NZ_FRBW01000001.1"/>
</dbReference>